<evidence type="ECO:0000256" key="1">
    <source>
        <dbReference type="SAM" id="MobiDB-lite"/>
    </source>
</evidence>
<proteinExistence type="predicted"/>
<dbReference type="Proteomes" id="UP000298663">
    <property type="component" value="Unassembled WGS sequence"/>
</dbReference>
<gene>
    <name evidence="2" type="ORF">L596_020879</name>
</gene>
<feature type="compositionally biased region" description="Basic and acidic residues" evidence="1">
    <location>
        <begin position="48"/>
        <end position="70"/>
    </location>
</feature>
<dbReference type="Gene3D" id="1.10.287.700">
    <property type="entry name" value="Helix hairpin bin"/>
    <property type="match status" value="1"/>
</dbReference>
<feature type="region of interest" description="Disordered" evidence="1">
    <location>
        <begin position="1"/>
        <end position="70"/>
    </location>
</feature>
<comment type="caution">
    <text evidence="2">The sequence shown here is derived from an EMBL/GenBank/DDBJ whole genome shotgun (WGS) entry which is preliminary data.</text>
</comment>
<organism evidence="2 3">
    <name type="scientific">Steinernema carpocapsae</name>
    <name type="common">Entomopathogenic nematode</name>
    <dbReference type="NCBI Taxonomy" id="34508"/>
    <lineage>
        <taxon>Eukaryota</taxon>
        <taxon>Metazoa</taxon>
        <taxon>Ecdysozoa</taxon>
        <taxon>Nematoda</taxon>
        <taxon>Chromadorea</taxon>
        <taxon>Rhabditida</taxon>
        <taxon>Tylenchina</taxon>
        <taxon>Panagrolaimomorpha</taxon>
        <taxon>Strongyloidoidea</taxon>
        <taxon>Steinernematidae</taxon>
        <taxon>Steinernema</taxon>
    </lineage>
</organism>
<reference evidence="2 3" key="2">
    <citation type="journal article" date="2019" name="G3 (Bethesda)">
        <title>Hybrid Assembly of the Genome of the Entomopathogenic Nematode Steinernema carpocapsae Identifies the X-Chromosome.</title>
        <authorList>
            <person name="Serra L."/>
            <person name="Macchietto M."/>
            <person name="Macias-Munoz A."/>
            <person name="McGill C.J."/>
            <person name="Rodriguez I.M."/>
            <person name="Rodriguez B."/>
            <person name="Murad R."/>
            <person name="Mortazavi A."/>
        </authorList>
    </citation>
    <scope>NUCLEOTIDE SEQUENCE [LARGE SCALE GENOMIC DNA]</scope>
    <source>
        <strain evidence="2 3">ALL</strain>
    </source>
</reference>
<reference evidence="2 3" key="1">
    <citation type="journal article" date="2015" name="Genome Biol.">
        <title>Comparative genomics of Steinernema reveals deeply conserved gene regulatory networks.</title>
        <authorList>
            <person name="Dillman A.R."/>
            <person name="Macchietto M."/>
            <person name="Porter C.F."/>
            <person name="Rogers A."/>
            <person name="Williams B."/>
            <person name="Antoshechkin I."/>
            <person name="Lee M.M."/>
            <person name="Goodwin Z."/>
            <person name="Lu X."/>
            <person name="Lewis E.E."/>
            <person name="Goodrich-Blair H."/>
            <person name="Stock S.P."/>
            <person name="Adams B.J."/>
            <person name="Sternberg P.W."/>
            <person name="Mortazavi A."/>
        </authorList>
    </citation>
    <scope>NUCLEOTIDE SEQUENCE [LARGE SCALE GENOMIC DNA]</scope>
    <source>
        <strain evidence="2 3">ALL</strain>
    </source>
</reference>
<accession>A0A4U5MUV3</accession>
<name>A0A4U5MUV3_STECR</name>
<feature type="compositionally biased region" description="Basic and acidic residues" evidence="1">
    <location>
        <begin position="22"/>
        <end position="41"/>
    </location>
</feature>
<dbReference type="EMBL" id="AZBU02000006">
    <property type="protein sequence ID" value="TKR73581.1"/>
    <property type="molecule type" value="Genomic_DNA"/>
</dbReference>
<sequence length="70" mass="7481">MDTVKEKLGNAYESTKDTAGNLKDKVTGKTTEDKAADKVKEGANTVTDKAKEARDAVGDKMHDAGKKVRA</sequence>
<dbReference type="OrthoDB" id="5869911at2759"/>
<evidence type="ECO:0000313" key="3">
    <source>
        <dbReference type="Proteomes" id="UP000298663"/>
    </source>
</evidence>
<protein>
    <submittedName>
        <fullName evidence="2">Uncharacterized protein</fullName>
    </submittedName>
</protein>
<keyword evidence="3" id="KW-1185">Reference proteome</keyword>
<evidence type="ECO:0000313" key="2">
    <source>
        <dbReference type="EMBL" id="TKR73581.1"/>
    </source>
</evidence>
<dbReference type="AlphaFoldDB" id="A0A4U5MUV3"/>